<organism evidence="2 3">
    <name type="scientific">Sulfurovum zhangzhouensis</name>
    <dbReference type="NCBI Taxonomy" id="3019067"/>
    <lineage>
        <taxon>Bacteria</taxon>
        <taxon>Pseudomonadati</taxon>
        <taxon>Campylobacterota</taxon>
        <taxon>Epsilonproteobacteria</taxon>
        <taxon>Campylobacterales</taxon>
        <taxon>Sulfurovaceae</taxon>
        <taxon>Sulfurovum</taxon>
    </lineage>
</organism>
<name>A0ABT7R0E2_9BACT</name>
<feature type="transmembrane region" description="Helical" evidence="1">
    <location>
        <begin position="20"/>
        <end position="38"/>
    </location>
</feature>
<keyword evidence="3" id="KW-1185">Reference proteome</keyword>
<reference evidence="2" key="1">
    <citation type="submission" date="2023-01" db="EMBL/GenBank/DDBJ databases">
        <title>Sulfurovum sp. zt1-1 genome assembly.</title>
        <authorList>
            <person name="Wang J."/>
        </authorList>
    </citation>
    <scope>NUCLEOTIDE SEQUENCE</scope>
    <source>
        <strain evidence="2">Zt1-1</strain>
    </source>
</reference>
<accession>A0ABT7R0E2</accession>
<evidence type="ECO:0000313" key="2">
    <source>
        <dbReference type="EMBL" id="MDM5272244.1"/>
    </source>
</evidence>
<keyword evidence="1" id="KW-1133">Transmembrane helix</keyword>
<gene>
    <name evidence="2" type="ORF">PGH07_08630</name>
</gene>
<protein>
    <submittedName>
        <fullName evidence="2">Uncharacterized protein</fullName>
    </submittedName>
</protein>
<feature type="transmembrane region" description="Helical" evidence="1">
    <location>
        <begin position="44"/>
        <end position="63"/>
    </location>
</feature>
<keyword evidence="1" id="KW-0812">Transmembrane</keyword>
<keyword evidence="1" id="KW-0472">Membrane</keyword>
<evidence type="ECO:0000256" key="1">
    <source>
        <dbReference type="SAM" id="Phobius"/>
    </source>
</evidence>
<comment type="caution">
    <text evidence="2">The sequence shown here is derived from an EMBL/GenBank/DDBJ whole genome shotgun (WGS) entry which is preliminary data.</text>
</comment>
<evidence type="ECO:0000313" key="3">
    <source>
        <dbReference type="Proteomes" id="UP001169069"/>
    </source>
</evidence>
<sequence>MIKQYHKHGDRRHKSSLKPLLYLLMELTLLCILCWIVFEVFESTIANVLIVLASIYFFIISSWKRYRIVSGRQKYYEE</sequence>
<dbReference type="EMBL" id="JAQIBD010000003">
    <property type="protein sequence ID" value="MDM5272244.1"/>
    <property type="molecule type" value="Genomic_DNA"/>
</dbReference>
<proteinExistence type="predicted"/>
<dbReference type="Proteomes" id="UP001169069">
    <property type="component" value="Unassembled WGS sequence"/>
</dbReference>